<reference evidence="1" key="1">
    <citation type="journal article" date="2019" name="Philos. Trans. R. Soc. Lond., B, Biol. Sci.">
        <title>Targeted metagenomic recovery of four divergent viruses reveals shared and distinctive characteristics of giant viruses of marine eukaryotes.</title>
        <authorList>
            <person name="Needham D.M."/>
            <person name="Poirier C."/>
            <person name="Hehenberger E."/>
            <person name="Jimenez V."/>
            <person name="Swalwell J.E."/>
            <person name="Santoro A.E."/>
            <person name="Worden A.Z."/>
        </authorList>
    </citation>
    <scope>NUCLEOTIDE SEQUENCE</scope>
    <source>
        <strain evidence="1">OPacV-421</strain>
    </source>
</reference>
<evidence type="ECO:0000313" key="1">
    <source>
        <dbReference type="EMBL" id="QFG75029.1"/>
    </source>
</evidence>
<protein>
    <submittedName>
        <fullName evidence="1">Uncharacterized protein</fullName>
    </submittedName>
</protein>
<accession>A0A5J6VM40</accession>
<sequence>MARRKRLTRRRRSRQFRGRQRFKTMRRRVKRGRIRRYTKVGKFRGGTSKQISRRCRKYCRRKGKRGGMESTDGGKNCYRVCLEGLQGEGAPIKGGTFQEAIDGGKIKKVTDLNQQKALDPLIAAVGVAAPTDKDEKIGELRKLNGTNDAINTLEAKNGGKGFDPISEFNGMDLTTLTTLQAWNTAEGKMKAVKAVIDTITVGEGDEEMLGKITDTGVYNSSNFKKYVDLIKEFNQINLPPKPAK</sequence>
<organism evidence="1">
    <name type="scientific">Megaviridae environmental sample</name>
    <dbReference type="NCBI Taxonomy" id="1737588"/>
    <lineage>
        <taxon>Viruses</taxon>
        <taxon>Varidnaviria</taxon>
        <taxon>Bamfordvirae</taxon>
        <taxon>Nucleocytoviricota</taxon>
        <taxon>Megaviricetes</taxon>
        <taxon>Imitervirales</taxon>
        <taxon>Mimiviridae</taxon>
        <taxon>environmental samples</taxon>
    </lineage>
</organism>
<name>A0A5J6VM40_9VIRU</name>
<dbReference type="EMBL" id="MN448297">
    <property type="protein sequence ID" value="QFG75029.1"/>
    <property type="molecule type" value="Genomic_DNA"/>
</dbReference>
<proteinExistence type="predicted"/>